<feature type="region of interest" description="Disordered" evidence="3">
    <location>
        <begin position="171"/>
        <end position="191"/>
    </location>
</feature>
<keyword evidence="8" id="KW-1185">Reference proteome</keyword>
<dbReference type="SMART" id="SM00487">
    <property type="entry name" value="DEXDc"/>
    <property type="match status" value="1"/>
</dbReference>
<dbReference type="PROSITE" id="PS51192">
    <property type="entry name" value="HELICASE_ATP_BIND_1"/>
    <property type="match status" value="1"/>
</dbReference>
<feature type="compositionally biased region" description="Basic and acidic residues" evidence="3">
    <location>
        <begin position="128"/>
        <end position="145"/>
    </location>
</feature>
<keyword evidence="7" id="KW-0067">ATP-binding</keyword>
<keyword evidence="1" id="KW-0378">Hydrolase</keyword>
<evidence type="ECO:0000256" key="1">
    <source>
        <dbReference type="ARBA" id="ARBA00022801"/>
    </source>
</evidence>
<proteinExistence type="predicted"/>
<dbReference type="CDD" id="cd18793">
    <property type="entry name" value="SF2_C_SNF"/>
    <property type="match status" value="1"/>
</dbReference>
<feature type="domain" description="SWIM-type" evidence="4">
    <location>
        <begin position="55"/>
        <end position="94"/>
    </location>
</feature>
<dbReference type="SMART" id="SM00490">
    <property type="entry name" value="HELICc"/>
    <property type="match status" value="1"/>
</dbReference>
<dbReference type="Pfam" id="PF00271">
    <property type="entry name" value="Helicase_C"/>
    <property type="match status" value="1"/>
</dbReference>
<dbReference type="AlphaFoldDB" id="A0A2A9E7D6"/>
<keyword evidence="7" id="KW-0547">Nucleotide-binding</keyword>
<dbReference type="GO" id="GO:0005524">
    <property type="term" value="F:ATP binding"/>
    <property type="evidence" value="ECO:0007669"/>
    <property type="project" value="InterPro"/>
</dbReference>
<protein>
    <submittedName>
        <fullName evidence="7">SNF2 family DNA or RNA helicase</fullName>
    </submittedName>
</protein>
<evidence type="ECO:0000256" key="2">
    <source>
        <dbReference type="PROSITE-ProRule" id="PRU00325"/>
    </source>
</evidence>
<dbReference type="PANTHER" id="PTHR10799">
    <property type="entry name" value="SNF2/RAD54 HELICASE FAMILY"/>
    <property type="match status" value="1"/>
</dbReference>
<evidence type="ECO:0000259" key="4">
    <source>
        <dbReference type="PROSITE" id="PS50966"/>
    </source>
</evidence>
<dbReference type="EMBL" id="PDJG01000001">
    <property type="protein sequence ID" value="PFG34080.1"/>
    <property type="molecule type" value="Genomic_DNA"/>
</dbReference>
<keyword evidence="2" id="KW-0862">Zinc</keyword>
<dbReference type="InterPro" id="IPR038718">
    <property type="entry name" value="SNF2-like_sf"/>
</dbReference>
<dbReference type="Gene3D" id="3.40.50.300">
    <property type="entry name" value="P-loop containing nucleotide triphosphate hydrolases"/>
    <property type="match status" value="1"/>
</dbReference>
<feature type="domain" description="Helicase ATP-binding" evidence="5">
    <location>
        <begin position="691"/>
        <end position="870"/>
    </location>
</feature>
<dbReference type="GO" id="GO:0008270">
    <property type="term" value="F:zinc ion binding"/>
    <property type="evidence" value="ECO:0007669"/>
    <property type="project" value="UniProtKB-KW"/>
</dbReference>
<dbReference type="Proteomes" id="UP000225548">
    <property type="component" value="Unassembled WGS sequence"/>
</dbReference>
<dbReference type="InterPro" id="IPR049730">
    <property type="entry name" value="SNF2/RAD54-like_C"/>
</dbReference>
<gene>
    <name evidence="7" type="ORF">ATL42_1980</name>
</gene>
<evidence type="ECO:0000313" key="8">
    <source>
        <dbReference type="Proteomes" id="UP000225548"/>
    </source>
</evidence>
<dbReference type="InterPro" id="IPR000330">
    <property type="entry name" value="SNF2_N"/>
</dbReference>
<dbReference type="SUPFAM" id="SSF52540">
    <property type="entry name" value="P-loop containing nucleoside triphosphate hydrolases"/>
    <property type="match status" value="2"/>
</dbReference>
<dbReference type="Pfam" id="PF00176">
    <property type="entry name" value="SNF2-rel_dom"/>
    <property type="match status" value="1"/>
</dbReference>
<keyword evidence="7" id="KW-0347">Helicase</keyword>
<reference evidence="7 8" key="1">
    <citation type="submission" date="2017-10" db="EMBL/GenBank/DDBJ databases">
        <title>Sequencing the genomes of 1000 actinobacteria strains.</title>
        <authorList>
            <person name="Klenk H.-P."/>
        </authorList>
    </citation>
    <scope>NUCLEOTIDE SEQUENCE [LARGE SCALE GENOMIC DNA]</scope>
    <source>
        <strain evidence="7 8">DSM 18966</strain>
    </source>
</reference>
<dbReference type="GO" id="GO:0016787">
    <property type="term" value="F:hydrolase activity"/>
    <property type="evidence" value="ECO:0007669"/>
    <property type="project" value="UniProtKB-KW"/>
</dbReference>
<keyword evidence="2" id="KW-0863">Zinc-finger</keyword>
<dbReference type="Gene3D" id="3.40.50.10810">
    <property type="entry name" value="Tandem AAA-ATPase domain"/>
    <property type="match status" value="1"/>
</dbReference>
<dbReference type="InterPro" id="IPR001650">
    <property type="entry name" value="Helicase_C-like"/>
</dbReference>
<feature type="domain" description="Helicase C-terminal" evidence="6">
    <location>
        <begin position="994"/>
        <end position="1154"/>
    </location>
</feature>
<dbReference type="CDD" id="cd18012">
    <property type="entry name" value="DEXQc_arch_SWI2_SNF2"/>
    <property type="match status" value="1"/>
</dbReference>
<organism evidence="7 8">
    <name type="scientific">Sanguibacter antarcticus</name>
    <dbReference type="NCBI Taxonomy" id="372484"/>
    <lineage>
        <taxon>Bacteria</taxon>
        <taxon>Bacillati</taxon>
        <taxon>Actinomycetota</taxon>
        <taxon>Actinomycetes</taxon>
        <taxon>Micrococcales</taxon>
        <taxon>Sanguibacteraceae</taxon>
        <taxon>Sanguibacter</taxon>
    </lineage>
</organism>
<evidence type="ECO:0000259" key="6">
    <source>
        <dbReference type="PROSITE" id="PS51194"/>
    </source>
</evidence>
<dbReference type="InterPro" id="IPR014001">
    <property type="entry name" value="Helicase_ATP-bd"/>
</dbReference>
<keyword evidence="2" id="KW-0479">Metal-binding</keyword>
<evidence type="ECO:0000259" key="5">
    <source>
        <dbReference type="PROSITE" id="PS51192"/>
    </source>
</evidence>
<sequence length="1155" mass="126154">MDDVFTPADVTRLVGRTTAERGEQYVRQGNVLSVARNADGTRIVAQVSGSSTKQYVASVEMSSSGENAVPRYGRCTCPVRLDCKHVAALLLAYLERHSPASQPTPVATESTRPAWEAALAPVLGDVVHPPEPDRASTSTDLRERSRSVHEIALQLELLPEALPARSYYGHSEADTLTDDDDDDDAPPRLGMRPVVRGARGRWIRSGLTWADLRFVGVYRNGEYRREHVDVLRALYGVSAGATSAALVGGYSQPPGWVYVTEIPGSVLWALLRDARRAGLPLVQSDTLQSAVELSDTLARSAVDLVRDGDDIVVRTSITLASTTLDARRTVLVGEPAAGLYTWEGSAGPILLAQLATPLGAAERDLVRHGASIRVPAQDQERFLTTVYPALRDRFDDAMVDPTIELPAPPRPSLCLTVTLEPEHAARTAWEWRYRVPDGDPDRPWAFTVPVAHGDLSAPTPRALLAHGPRDTAAEDAILERVAAVAPGVQHMLDAGPQALRGMETAQLFTDVMPALLLLADDDPDVVVDILTSTDDHAVSYHHEHDVQVSVSATPRPDSRDWFDLGVTVRAGEQTVPFAQVFTALAQGEPTLLLASGTYFTLDEDRFGRLRELIEEARALQDTMGGTLRINRFQAALFDELDRLGVVGAQAAAWRTALGALADGHGVQRLDPPTGMVATLRSYQHEGFEWLAFLYANGLGGVLADDMGLGKTLQTLALVAHVRELESVAPAAAVTPAAPDTPAAPAPFLVVAPTSVVGNWAAEARRFTPGLTVVVVSETRSRRTADLAELVAGADIVVTSYALFRLGFDEYDAVTWAGLILDEAQFVKNHQSIAYQCARRLAAPFKLAITGTPLENNLMELWSIVSVVSPGLFPHPRRFAEYYQRPIEKNGNAERLDKLRDRIRPFMLRRAKEDVAKDLPPKQEQVVDVVLNPRHRKVYDRYLQRERTNVLGLVGALEEHRFAVFRSLAVLRQASLDPALVDAEHAHIPATKLDVLFEMLDGIVAEGHSVLVFSQFTQFLKSVRDRLDARGLDHSYLDGRTRKRTETIERFTSGETKVFLISLKAGGFGLNLTAADYCFLLDPWWNPAAEAQAVDRAHRIGQERKVMVYRLVATDTIEEKVMALKATKAQLFASVLDGGAAGSGGMTADDVRELLS</sequence>
<accession>A0A2A9E7D6</accession>
<name>A0A2A9E7D6_9MICO</name>
<feature type="compositionally biased region" description="Acidic residues" evidence="3">
    <location>
        <begin position="175"/>
        <end position="184"/>
    </location>
</feature>
<dbReference type="PROSITE" id="PS50966">
    <property type="entry name" value="ZF_SWIM"/>
    <property type="match status" value="1"/>
</dbReference>
<dbReference type="InterPro" id="IPR027417">
    <property type="entry name" value="P-loop_NTPase"/>
</dbReference>
<dbReference type="PROSITE" id="PS51194">
    <property type="entry name" value="HELICASE_CTER"/>
    <property type="match status" value="1"/>
</dbReference>
<dbReference type="GO" id="GO:0004386">
    <property type="term" value="F:helicase activity"/>
    <property type="evidence" value="ECO:0007669"/>
    <property type="project" value="UniProtKB-KW"/>
</dbReference>
<comment type="caution">
    <text evidence="7">The sequence shown here is derived from an EMBL/GenBank/DDBJ whole genome shotgun (WGS) entry which is preliminary data.</text>
</comment>
<feature type="region of interest" description="Disordered" evidence="3">
    <location>
        <begin position="125"/>
        <end position="145"/>
    </location>
</feature>
<evidence type="ECO:0000313" key="7">
    <source>
        <dbReference type="EMBL" id="PFG34080.1"/>
    </source>
</evidence>
<dbReference type="InterPro" id="IPR007527">
    <property type="entry name" value="Znf_SWIM"/>
</dbReference>
<evidence type="ECO:0000256" key="3">
    <source>
        <dbReference type="SAM" id="MobiDB-lite"/>
    </source>
</evidence>